<dbReference type="SUPFAM" id="SSF47413">
    <property type="entry name" value="lambda repressor-like DNA-binding domains"/>
    <property type="match status" value="1"/>
</dbReference>
<evidence type="ECO:0000256" key="1">
    <source>
        <dbReference type="ARBA" id="ARBA00023125"/>
    </source>
</evidence>
<evidence type="ECO:0000313" key="3">
    <source>
        <dbReference type="EMBL" id="AMQ45925.1"/>
    </source>
</evidence>
<sequence>MYYCQIVHSCTYNIDHLMFLLRFYKMFFVEIDNKILSIFIRKLVYLVKFYCRFMVFFIMMIEMNSDLFCIRLKEIRKMRKMTQQELSEKSGIPSTSIAHIEAGSRKPSLENFYKLVVVLNVSADYLLGCIDQYTPPGTDPITKSIQELPESERQMIEKFILSLKS</sequence>
<dbReference type="CDD" id="cd00093">
    <property type="entry name" value="HTH_XRE"/>
    <property type="match status" value="1"/>
</dbReference>
<feature type="domain" description="HTH cro/C1-type" evidence="2">
    <location>
        <begin position="72"/>
        <end position="126"/>
    </location>
</feature>
<reference evidence="3" key="1">
    <citation type="submission" date="2017-07" db="EMBL/GenBank/DDBJ databases">
        <authorList>
            <person name="Zhou D."/>
            <person name="Huang Y."/>
            <person name="Yuan J."/>
            <person name="Huang L."/>
            <person name="Tong Y."/>
        </authorList>
    </citation>
    <scope>NUCLEOTIDE SEQUENCE</scope>
    <source>
        <strain evidence="3">G165</strain>
        <plasmid evidence="3">pNDM-GJ01</plasmid>
    </source>
</reference>
<dbReference type="GO" id="GO:0003677">
    <property type="term" value="F:DNA binding"/>
    <property type="evidence" value="ECO:0007669"/>
    <property type="project" value="UniProtKB-KW"/>
</dbReference>
<organism evidence="3">
    <name type="scientific">Acinetobacter towneri</name>
    <dbReference type="NCBI Taxonomy" id="202956"/>
    <lineage>
        <taxon>Bacteria</taxon>
        <taxon>Pseudomonadati</taxon>
        <taxon>Pseudomonadota</taxon>
        <taxon>Gammaproteobacteria</taxon>
        <taxon>Moraxellales</taxon>
        <taxon>Moraxellaceae</taxon>
        <taxon>Acinetobacter</taxon>
    </lineage>
</organism>
<dbReference type="PANTHER" id="PTHR46558:SF11">
    <property type="entry name" value="HTH-TYPE TRANSCRIPTIONAL REGULATOR XRE"/>
    <property type="match status" value="1"/>
</dbReference>
<dbReference type="InterPro" id="IPR001387">
    <property type="entry name" value="Cro/C1-type_HTH"/>
</dbReference>
<protein>
    <submittedName>
        <fullName evidence="3">XRE Family Transcriptional Regulator</fullName>
    </submittedName>
</protein>
<name>A0A142ECN7_9GAMM</name>
<dbReference type="AlphaFoldDB" id="A0A142ECN7"/>
<dbReference type="SMART" id="SM00530">
    <property type="entry name" value="HTH_XRE"/>
    <property type="match status" value="1"/>
</dbReference>
<evidence type="ECO:0000259" key="2">
    <source>
        <dbReference type="PROSITE" id="PS50943"/>
    </source>
</evidence>
<dbReference type="Gene3D" id="1.10.260.40">
    <property type="entry name" value="lambda repressor-like DNA-binding domains"/>
    <property type="match status" value="1"/>
</dbReference>
<proteinExistence type="predicted"/>
<accession>A0A142ECN7</accession>
<dbReference type="PROSITE" id="PS50943">
    <property type="entry name" value="HTH_CROC1"/>
    <property type="match status" value="1"/>
</dbReference>
<geneLocation type="plasmid" evidence="3">
    <name>pNDM-GJ01</name>
</geneLocation>
<dbReference type="Pfam" id="PF01381">
    <property type="entry name" value="HTH_3"/>
    <property type="match status" value="1"/>
</dbReference>
<dbReference type="InterPro" id="IPR010982">
    <property type="entry name" value="Lambda_DNA-bd_dom_sf"/>
</dbReference>
<keyword evidence="1" id="KW-0238">DNA-binding</keyword>
<dbReference type="PANTHER" id="PTHR46558">
    <property type="entry name" value="TRACRIPTIONAL REGULATORY PROTEIN-RELATED-RELATED"/>
    <property type="match status" value="1"/>
</dbReference>
<keyword evidence="3" id="KW-0614">Plasmid</keyword>
<dbReference type="EMBL" id="KT965092">
    <property type="protein sequence ID" value="AMQ45925.1"/>
    <property type="molecule type" value="Genomic_DNA"/>
</dbReference>